<dbReference type="AlphaFoldDB" id="A0AAD2JPH4"/>
<feature type="compositionally biased region" description="Polar residues" evidence="4">
    <location>
        <begin position="40"/>
        <end position="55"/>
    </location>
</feature>
<dbReference type="Gene3D" id="1.10.10.60">
    <property type="entry name" value="Homeodomain-like"/>
    <property type="match status" value="1"/>
</dbReference>
<dbReference type="EMBL" id="CAKOGP040002313">
    <property type="protein sequence ID" value="CAJ1966993.1"/>
    <property type="molecule type" value="Genomic_DNA"/>
</dbReference>
<dbReference type="GO" id="GO:0003677">
    <property type="term" value="F:DNA binding"/>
    <property type="evidence" value="ECO:0007669"/>
    <property type="project" value="InterPro"/>
</dbReference>
<comment type="caution">
    <text evidence="7">The sequence shown here is derived from an EMBL/GenBank/DDBJ whole genome shotgun (WGS) entry which is preliminary data.</text>
</comment>
<feature type="region of interest" description="Disordered" evidence="4">
    <location>
        <begin position="141"/>
        <end position="185"/>
    </location>
</feature>
<dbReference type="PANTHER" id="PTHR44042:SF67">
    <property type="entry name" value="MYB-LIKE PROTEIN I"/>
    <property type="match status" value="1"/>
</dbReference>
<keyword evidence="2" id="KW-0804">Transcription</keyword>
<dbReference type="InterPro" id="IPR009057">
    <property type="entry name" value="Homeodomain-like_sf"/>
</dbReference>
<keyword evidence="1" id="KW-0805">Transcription regulation</keyword>
<dbReference type="NCBIfam" id="TIGR01557">
    <property type="entry name" value="myb_SHAQKYF"/>
    <property type="match status" value="1"/>
</dbReference>
<feature type="compositionally biased region" description="Basic and acidic residues" evidence="4">
    <location>
        <begin position="10"/>
        <end position="22"/>
    </location>
</feature>
<organism evidence="7 8">
    <name type="scientific">Cylindrotheca closterium</name>
    <dbReference type="NCBI Taxonomy" id="2856"/>
    <lineage>
        <taxon>Eukaryota</taxon>
        <taxon>Sar</taxon>
        <taxon>Stramenopiles</taxon>
        <taxon>Ochrophyta</taxon>
        <taxon>Bacillariophyta</taxon>
        <taxon>Bacillariophyceae</taxon>
        <taxon>Bacillariophycidae</taxon>
        <taxon>Bacillariales</taxon>
        <taxon>Bacillariaceae</taxon>
        <taxon>Cylindrotheca</taxon>
    </lineage>
</organism>
<dbReference type="SUPFAM" id="SSF46689">
    <property type="entry name" value="Homeodomain-like"/>
    <property type="match status" value="1"/>
</dbReference>
<evidence type="ECO:0000313" key="7">
    <source>
        <dbReference type="EMBL" id="CAJ1966993.1"/>
    </source>
</evidence>
<evidence type="ECO:0000259" key="5">
    <source>
        <dbReference type="PROSITE" id="PS50090"/>
    </source>
</evidence>
<evidence type="ECO:0008006" key="9">
    <source>
        <dbReference type="Google" id="ProtNLM"/>
    </source>
</evidence>
<evidence type="ECO:0000256" key="4">
    <source>
        <dbReference type="SAM" id="MobiDB-lite"/>
    </source>
</evidence>
<evidence type="ECO:0000259" key="6">
    <source>
        <dbReference type="PROSITE" id="PS51294"/>
    </source>
</evidence>
<dbReference type="InterPro" id="IPR006447">
    <property type="entry name" value="Myb_dom_plants"/>
</dbReference>
<dbReference type="CDD" id="cd00167">
    <property type="entry name" value="SANT"/>
    <property type="match status" value="1"/>
</dbReference>
<evidence type="ECO:0000256" key="3">
    <source>
        <dbReference type="ARBA" id="ARBA00023242"/>
    </source>
</evidence>
<dbReference type="PROSITE" id="PS51294">
    <property type="entry name" value="HTH_MYB"/>
    <property type="match status" value="1"/>
</dbReference>
<dbReference type="SMART" id="SM00717">
    <property type="entry name" value="SANT"/>
    <property type="match status" value="1"/>
</dbReference>
<evidence type="ECO:0000256" key="2">
    <source>
        <dbReference type="ARBA" id="ARBA00023163"/>
    </source>
</evidence>
<gene>
    <name evidence="7" type="ORF">CYCCA115_LOCUS22558</name>
</gene>
<dbReference type="InterPro" id="IPR017930">
    <property type="entry name" value="Myb_dom"/>
</dbReference>
<protein>
    <recommendedName>
        <fullName evidence="9">HTH myb-type domain-containing protein</fullName>
    </recommendedName>
</protein>
<accession>A0AAD2JPH4</accession>
<dbReference type="InterPro" id="IPR001005">
    <property type="entry name" value="SANT/Myb"/>
</dbReference>
<evidence type="ECO:0000313" key="8">
    <source>
        <dbReference type="Proteomes" id="UP001295423"/>
    </source>
</evidence>
<sequence>MHIPNPETPMEDKLEHIKKEVIPQEIMSPPLAPQIEDGNDSVSTKPRSPKSSSIGPVQRTGRWTPDEKILFLYGLKRFGKGRWKKMSIYLPHRSLVQIKSHAQKVLKRLEAGENVFRRLEENYGIVDSLIVQAAKQRDSLALPSDPKSLSAAKRKRQTNKEERIDPNYPTQQLPPNPENPSEGRGAVIAAAALCQLSSFGNANWEQQQQQQQQQQA</sequence>
<keyword evidence="8" id="KW-1185">Reference proteome</keyword>
<evidence type="ECO:0000256" key="1">
    <source>
        <dbReference type="ARBA" id="ARBA00023015"/>
    </source>
</evidence>
<dbReference type="Proteomes" id="UP001295423">
    <property type="component" value="Unassembled WGS sequence"/>
</dbReference>
<feature type="domain" description="Myb-like" evidence="5">
    <location>
        <begin position="55"/>
        <end position="106"/>
    </location>
</feature>
<feature type="region of interest" description="Disordered" evidence="4">
    <location>
        <begin position="1"/>
        <end position="60"/>
    </location>
</feature>
<dbReference type="Pfam" id="PF00249">
    <property type="entry name" value="Myb_DNA-binding"/>
    <property type="match status" value="1"/>
</dbReference>
<dbReference type="PROSITE" id="PS50090">
    <property type="entry name" value="MYB_LIKE"/>
    <property type="match status" value="1"/>
</dbReference>
<dbReference type="PANTHER" id="PTHR44042">
    <property type="entry name" value="DUPLICATED HOMEODOMAIN-LIKE SUPERFAMILY PROTEIN-RELATED"/>
    <property type="match status" value="1"/>
</dbReference>
<reference evidence="7" key="1">
    <citation type="submission" date="2023-08" db="EMBL/GenBank/DDBJ databases">
        <authorList>
            <person name="Audoor S."/>
            <person name="Bilcke G."/>
        </authorList>
    </citation>
    <scope>NUCLEOTIDE SEQUENCE</scope>
</reference>
<name>A0AAD2JPH4_9STRA</name>
<proteinExistence type="predicted"/>
<feature type="domain" description="HTH myb-type" evidence="6">
    <location>
        <begin position="55"/>
        <end position="110"/>
    </location>
</feature>
<keyword evidence="3" id="KW-0539">Nucleus</keyword>